<dbReference type="AlphaFoldDB" id="A0A1H8H4F2"/>
<protein>
    <submittedName>
        <fullName evidence="3">Glycosyltransferase</fullName>
        <ecNumber evidence="3">2.4.-.-</ecNumber>
    </submittedName>
    <submittedName>
        <fullName evidence="4">Spore maturation protein CgeB</fullName>
    </submittedName>
</protein>
<dbReference type="SUPFAM" id="SSF53756">
    <property type="entry name" value="UDP-Glycosyltransferase/glycogen phosphorylase"/>
    <property type="match status" value="1"/>
</dbReference>
<reference evidence="4 5" key="1">
    <citation type="submission" date="2016-10" db="EMBL/GenBank/DDBJ databases">
        <authorList>
            <person name="de Groot N.N."/>
        </authorList>
    </citation>
    <scope>NUCLEOTIDE SEQUENCE [LARGE SCALE GENOMIC DNA]</scope>
    <source>
        <strain evidence="4 5">CGMCC 1.10238</strain>
    </source>
</reference>
<evidence type="ECO:0000313" key="6">
    <source>
        <dbReference type="Proteomes" id="UP000683429"/>
    </source>
</evidence>
<organism evidence="4 5">
    <name type="scientific">Paenibacillus sophorae</name>
    <dbReference type="NCBI Taxonomy" id="1333845"/>
    <lineage>
        <taxon>Bacteria</taxon>
        <taxon>Bacillati</taxon>
        <taxon>Bacillota</taxon>
        <taxon>Bacilli</taxon>
        <taxon>Bacillales</taxon>
        <taxon>Paenibacillaceae</taxon>
        <taxon>Paenibacillus</taxon>
    </lineage>
</organism>
<accession>A0A1H8H4F2</accession>
<evidence type="ECO:0000313" key="4">
    <source>
        <dbReference type="EMBL" id="SEN51133.1"/>
    </source>
</evidence>
<dbReference type="STRING" id="1333845.SAMN04487895_101753"/>
<evidence type="ECO:0000313" key="5">
    <source>
        <dbReference type="Proteomes" id="UP000198809"/>
    </source>
</evidence>
<keyword evidence="3" id="KW-0328">Glycosyltransferase</keyword>
<dbReference type="EMBL" id="FODH01000001">
    <property type="protein sequence ID" value="SEN51133.1"/>
    <property type="molecule type" value="Genomic_DNA"/>
</dbReference>
<feature type="domain" description="Spore protein YkvP N-terminal" evidence="1">
    <location>
        <begin position="7"/>
        <end position="95"/>
    </location>
</feature>
<dbReference type="RefSeq" id="WP_036588505.1">
    <property type="nucleotide sequence ID" value="NZ_CP076607.1"/>
</dbReference>
<dbReference type="InterPro" id="IPR024542">
    <property type="entry name" value="YkvP_N"/>
</dbReference>
<keyword evidence="6" id="KW-1185">Reference proteome</keyword>
<keyword evidence="3" id="KW-0808">Transferase</keyword>
<dbReference type="EMBL" id="CP076607">
    <property type="protein sequence ID" value="QWU14441.1"/>
    <property type="molecule type" value="Genomic_DNA"/>
</dbReference>
<evidence type="ECO:0000313" key="3">
    <source>
        <dbReference type="EMBL" id="QWU14441.1"/>
    </source>
</evidence>
<evidence type="ECO:0000259" key="2">
    <source>
        <dbReference type="Pfam" id="PF13524"/>
    </source>
</evidence>
<dbReference type="Pfam" id="PF12996">
    <property type="entry name" value="DUF3880"/>
    <property type="match status" value="1"/>
</dbReference>
<dbReference type="Pfam" id="PF13524">
    <property type="entry name" value="Glyco_trans_1_2"/>
    <property type="match status" value="1"/>
</dbReference>
<dbReference type="OrthoDB" id="7019976at2"/>
<evidence type="ECO:0000259" key="1">
    <source>
        <dbReference type="Pfam" id="PF12996"/>
    </source>
</evidence>
<dbReference type="EC" id="2.4.-.-" evidence="3"/>
<feature type="domain" description="Spore protein YkvP/CgeB glycosyl transferase-like" evidence="2">
    <location>
        <begin position="177"/>
        <end position="316"/>
    </location>
</feature>
<name>A0A1H8H4F2_9BACL</name>
<proteinExistence type="predicted"/>
<gene>
    <name evidence="3" type="ORF">KP014_21270</name>
    <name evidence="4" type="ORF">SAMN04487895_101753</name>
</gene>
<reference evidence="3 6" key="2">
    <citation type="submission" date="2021-06" db="EMBL/GenBank/DDBJ databases">
        <title>Whole genome sequence of Paenibacillus sophorae DSM23020 for comparative genomics.</title>
        <authorList>
            <person name="Kim M.-J."/>
            <person name="Lee G."/>
            <person name="Shin J.-H."/>
        </authorList>
    </citation>
    <scope>NUCLEOTIDE SEQUENCE [LARGE SCALE GENOMIC DNA]</scope>
    <source>
        <strain evidence="3 6">DSM 23020</strain>
    </source>
</reference>
<dbReference type="InterPro" id="IPR055259">
    <property type="entry name" value="YkvP/CgeB_Glyco_trans-like"/>
</dbReference>
<dbReference type="Proteomes" id="UP000198809">
    <property type="component" value="Unassembled WGS sequence"/>
</dbReference>
<dbReference type="GO" id="GO:0016757">
    <property type="term" value="F:glycosyltransferase activity"/>
    <property type="evidence" value="ECO:0007669"/>
    <property type="project" value="UniProtKB-KW"/>
</dbReference>
<sequence>MSEKLKILFTNNAPLIKHGIAQGFKNLGYDIFIMDKNYQLWDKSKERQVEIFKRAVEEFHPSIVFSECFANFAEGIFEHTKEKGIFHVFFSIEDTPYDHWIGDYWSDYADHIFTTTAECLPNYWNKGRQAELMLFGCNPSFHKSVKTDITKDIVLVANNYERRFQQTKDYIIPLVEQNYNIEIYGNEWWTDSSKEVNLCNSNAYKGYMAYENLPLLYSSSKIALGQNLDGNSVTQSSMRMAEVMGIGGALLVSPYTKSQEFLFNDHIYLPKTGQEMIDMVDEILSMTDKQRQLKAKKAQKYVYKYHNYDIRAKQVIDAYYGLK</sequence>
<dbReference type="Proteomes" id="UP000683429">
    <property type="component" value="Chromosome"/>
</dbReference>